<evidence type="ECO:0000256" key="1">
    <source>
        <dbReference type="SAM" id="MobiDB-lite"/>
    </source>
</evidence>
<dbReference type="EMBL" id="MKKU01000165">
    <property type="protein sequence ID" value="RNF21008.1"/>
    <property type="molecule type" value="Genomic_DNA"/>
</dbReference>
<evidence type="ECO:0000313" key="3">
    <source>
        <dbReference type="Proteomes" id="UP000284403"/>
    </source>
</evidence>
<gene>
    <name evidence="2" type="ORF">Tco025E_03547</name>
</gene>
<keyword evidence="3" id="KW-1185">Reference proteome</keyword>
<comment type="caution">
    <text evidence="2">The sequence shown here is derived from an EMBL/GenBank/DDBJ whole genome shotgun (WGS) entry which is preliminary data.</text>
</comment>
<proteinExistence type="predicted"/>
<reference evidence="2 3" key="1">
    <citation type="journal article" date="2018" name="BMC Genomics">
        <title>Genomic comparison of Trypanosoma conorhini and Trypanosoma rangeli to Trypanosoma cruzi strains of high and low virulence.</title>
        <authorList>
            <person name="Bradwell K.R."/>
            <person name="Koparde V.N."/>
            <person name="Matveyev A.V."/>
            <person name="Serrano M.G."/>
            <person name="Alves J.M."/>
            <person name="Parikh H."/>
            <person name="Huang B."/>
            <person name="Lee V."/>
            <person name="Espinosa-Alvarez O."/>
            <person name="Ortiz P.A."/>
            <person name="Costa-Martins A.G."/>
            <person name="Teixeira M.M."/>
            <person name="Buck G.A."/>
        </authorList>
    </citation>
    <scope>NUCLEOTIDE SEQUENCE [LARGE SCALE GENOMIC DNA]</scope>
    <source>
        <strain evidence="2 3">025E</strain>
    </source>
</reference>
<dbReference type="Proteomes" id="UP000284403">
    <property type="component" value="Unassembled WGS sequence"/>
</dbReference>
<dbReference type="OrthoDB" id="267612at2759"/>
<sequence length="291" mass="33330">MSLQREKEALVSSLQQNQAEYEHRIQELESKLIQANRRTSQAEMRLTDNERSALAPLRELRAALDDVERQKKRLMEEVEYWKGEFSAMERGRESEKKHFTQRLTDMQSEMQLLQNERLAVEEELQQSRGKHSRAQRALEHALERASQAEAMKEQLTVALEEARRRVDSASSSNSNSNNIGAVTPIPGAGMGETARHSTPSFDASHSSIVRPLFSVDSADSVSDVCRGSRRRVERELVRQAVEIERLRRVEEEGAEAKQKLLVIAAQHDLLMQMYGQLREELQKKQLEVSPK</sequence>
<accession>A0A422PTF2</accession>
<name>A0A422PTF2_9TRYP</name>
<feature type="region of interest" description="Disordered" evidence="1">
    <location>
        <begin position="166"/>
        <end position="202"/>
    </location>
</feature>
<evidence type="ECO:0000313" key="2">
    <source>
        <dbReference type="EMBL" id="RNF21008.1"/>
    </source>
</evidence>
<dbReference type="AlphaFoldDB" id="A0A422PTF2"/>
<dbReference type="GeneID" id="40317158"/>
<dbReference type="RefSeq" id="XP_029229406.1">
    <property type="nucleotide sequence ID" value="XM_029370465.1"/>
</dbReference>
<organism evidence="2 3">
    <name type="scientific">Trypanosoma conorhini</name>
    <dbReference type="NCBI Taxonomy" id="83891"/>
    <lineage>
        <taxon>Eukaryota</taxon>
        <taxon>Discoba</taxon>
        <taxon>Euglenozoa</taxon>
        <taxon>Kinetoplastea</taxon>
        <taxon>Metakinetoplastina</taxon>
        <taxon>Trypanosomatida</taxon>
        <taxon>Trypanosomatidae</taxon>
        <taxon>Trypanosoma</taxon>
    </lineage>
</organism>
<feature type="compositionally biased region" description="Low complexity" evidence="1">
    <location>
        <begin position="168"/>
        <end position="178"/>
    </location>
</feature>
<protein>
    <submittedName>
        <fullName evidence="2">Uncharacterized protein</fullName>
    </submittedName>
</protein>